<dbReference type="AlphaFoldDB" id="A0A0C2T917"/>
<accession>A0A0C2T917</accession>
<feature type="non-terminal residue" evidence="1">
    <location>
        <position position="64"/>
    </location>
</feature>
<dbReference type="EMBL" id="KN818262">
    <property type="protein sequence ID" value="KIL63144.1"/>
    <property type="molecule type" value="Genomic_DNA"/>
</dbReference>
<name>A0A0C2T917_AMAMK</name>
<dbReference type="InParanoid" id="A0A0C2T917"/>
<dbReference type="OrthoDB" id="2432613at2759"/>
<dbReference type="Proteomes" id="UP000054549">
    <property type="component" value="Unassembled WGS sequence"/>
</dbReference>
<dbReference type="HOGENOM" id="CLU_156054_0_0_1"/>
<feature type="non-terminal residue" evidence="1">
    <location>
        <position position="1"/>
    </location>
</feature>
<dbReference type="STRING" id="946122.A0A0C2T917"/>
<proteinExistence type="predicted"/>
<keyword evidence="2" id="KW-1185">Reference proteome</keyword>
<reference evidence="1 2" key="1">
    <citation type="submission" date="2014-04" db="EMBL/GenBank/DDBJ databases">
        <title>Evolutionary Origins and Diversification of the Mycorrhizal Mutualists.</title>
        <authorList>
            <consortium name="DOE Joint Genome Institute"/>
            <consortium name="Mycorrhizal Genomics Consortium"/>
            <person name="Kohler A."/>
            <person name="Kuo A."/>
            <person name="Nagy L.G."/>
            <person name="Floudas D."/>
            <person name="Copeland A."/>
            <person name="Barry K.W."/>
            <person name="Cichocki N."/>
            <person name="Veneault-Fourrey C."/>
            <person name="LaButti K."/>
            <person name="Lindquist E.A."/>
            <person name="Lipzen A."/>
            <person name="Lundell T."/>
            <person name="Morin E."/>
            <person name="Murat C."/>
            <person name="Riley R."/>
            <person name="Ohm R."/>
            <person name="Sun H."/>
            <person name="Tunlid A."/>
            <person name="Henrissat B."/>
            <person name="Grigoriev I.V."/>
            <person name="Hibbett D.S."/>
            <person name="Martin F."/>
        </authorList>
    </citation>
    <scope>NUCLEOTIDE SEQUENCE [LARGE SCALE GENOMIC DNA]</scope>
    <source>
        <strain evidence="1 2">Koide BX008</strain>
    </source>
</reference>
<evidence type="ECO:0000313" key="2">
    <source>
        <dbReference type="Proteomes" id="UP000054549"/>
    </source>
</evidence>
<organism evidence="1 2">
    <name type="scientific">Amanita muscaria (strain Koide BX008)</name>
    <dbReference type="NCBI Taxonomy" id="946122"/>
    <lineage>
        <taxon>Eukaryota</taxon>
        <taxon>Fungi</taxon>
        <taxon>Dikarya</taxon>
        <taxon>Basidiomycota</taxon>
        <taxon>Agaricomycotina</taxon>
        <taxon>Agaricomycetes</taxon>
        <taxon>Agaricomycetidae</taxon>
        <taxon>Agaricales</taxon>
        <taxon>Pluteineae</taxon>
        <taxon>Amanitaceae</taxon>
        <taxon>Amanita</taxon>
    </lineage>
</organism>
<sequence>VTQPSAFSTCYGGQVCNISWVDDGQAPSLSSIGITRVDLYANQLQLVQSIQLVNASDMNSLIFT</sequence>
<protein>
    <submittedName>
        <fullName evidence="1">Uncharacterized protein</fullName>
    </submittedName>
</protein>
<evidence type="ECO:0000313" key="1">
    <source>
        <dbReference type="EMBL" id="KIL63144.1"/>
    </source>
</evidence>
<gene>
    <name evidence="1" type="ORF">M378DRAFT_40025</name>
</gene>